<dbReference type="RefSeq" id="WP_025655846.1">
    <property type="nucleotide sequence ID" value="NZ_QVIA01000008.1"/>
</dbReference>
<dbReference type="SUPFAM" id="SSF47413">
    <property type="entry name" value="lambda repressor-like DNA-binding domains"/>
    <property type="match status" value="1"/>
</dbReference>
<feature type="domain" description="HTH cro/C1-type" evidence="2">
    <location>
        <begin position="10"/>
        <end position="64"/>
    </location>
</feature>
<dbReference type="SMART" id="SM00530">
    <property type="entry name" value="HTH_XRE"/>
    <property type="match status" value="1"/>
</dbReference>
<comment type="caution">
    <text evidence="3">The sequence shown here is derived from an EMBL/GenBank/DDBJ whole genome shotgun (WGS) entry which is preliminary data.</text>
</comment>
<dbReference type="Proteomes" id="UP000261111">
    <property type="component" value="Unassembled WGS sequence"/>
</dbReference>
<evidence type="ECO:0000313" key="3">
    <source>
        <dbReference type="EMBL" id="RGC32594.1"/>
    </source>
</evidence>
<dbReference type="CDD" id="cd00093">
    <property type="entry name" value="HTH_XRE"/>
    <property type="match status" value="1"/>
</dbReference>
<dbReference type="Pfam" id="PF01381">
    <property type="entry name" value="HTH_3"/>
    <property type="match status" value="1"/>
</dbReference>
<dbReference type="GeneID" id="93335938"/>
<accession>A0A3E2WYB9</accession>
<dbReference type="Gene3D" id="1.10.260.40">
    <property type="entry name" value="lambda repressor-like DNA-binding domains"/>
    <property type="match status" value="1"/>
</dbReference>
<dbReference type="InterPro" id="IPR001387">
    <property type="entry name" value="Cro/C1-type_HTH"/>
</dbReference>
<keyword evidence="1" id="KW-0238">DNA-binding</keyword>
<dbReference type="EMBL" id="QVIA01000008">
    <property type="protein sequence ID" value="RGC32594.1"/>
    <property type="molecule type" value="Genomic_DNA"/>
</dbReference>
<dbReference type="PROSITE" id="PS50943">
    <property type="entry name" value="HTH_CROC1"/>
    <property type="match status" value="1"/>
</dbReference>
<dbReference type="InterPro" id="IPR010982">
    <property type="entry name" value="Lambda_DNA-bd_dom_sf"/>
</dbReference>
<organism evidence="3 4">
    <name type="scientific">Hungatella hathewayi</name>
    <dbReference type="NCBI Taxonomy" id="154046"/>
    <lineage>
        <taxon>Bacteria</taxon>
        <taxon>Bacillati</taxon>
        <taxon>Bacillota</taxon>
        <taxon>Clostridia</taxon>
        <taxon>Lachnospirales</taxon>
        <taxon>Lachnospiraceae</taxon>
        <taxon>Hungatella</taxon>
    </lineage>
</organism>
<evidence type="ECO:0000256" key="1">
    <source>
        <dbReference type="ARBA" id="ARBA00023125"/>
    </source>
</evidence>
<gene>
    <name evidence="3" type="ORF">DWX41_08490</name>
</gene>
<proteinExistence type="predicted"/>
<evidence type="ECO:0000313" key="4">
    <source>
        <dbReference type="Proteomes" id="UP000261111"/>
    </source>
</evidence>
<dbReference type="PANTHER" id="PTHR46558:SF4">
    <property type="entry name" value="DNA-BIDING PHAGE PROTEIN"/>
    <property type="match status" value="1"/>
</dbReference>
<dbReference type="AlphaFoldDB" id="A0A3E2WYB9"/>
<dbReference type="GO" id="GO:0003677">
    <property type="term" value="F:DNA binding"/>
    <property type="evidence" value="ECO:0007669"/>
    <property type="project" value="UniProtKB-KW"/>
</dbReference>
<dbReference type="PANTHER" id="PTHR46558">
    <property type="entry name" value="TRACRIPTIONAL REGULATORY PROTEIN-RELATED-RELATED"/>
    <property type="match status" value="1"/>
</dbReference>
<reference evidence="3 4" key="1">
    <citation type="submission" date="2018-08" db="EMBL/GenBank/DDBJ databases">
        <title>A genome reference for cultivated species of the human gut microbiota.</title>
        <authorList>
            <person name="Zou Y."/>
            <person name="Xue W."/>
            <person name="Luo G."/>
        </authorList>
    </citation>
    <scope>NUCLEOTIDE SEQUENCE [LARGE SCALE GENOMIC DNA]</scope>
    <source>
        <strain evidence="3 4">AF19-21</strain>
    </source>
</reference>
<protein>
    <submittedName>
        <fullName evidence="3">XRE family transcriptional regulator</fullName>
    </submittedName>
</protein>
<name>A0A3E2WYB9_9FIRM</name>
<evidence type="ECO:0000259" key="2">
    <source>
        <dbReference type="PROSITE" id="PS50943"/>
    </source>
</evidence>
<sequence length="201" mass="23329">MNYELLGQNIQTIRKMKGWTQQELSDKIGINLQSLSKIERGVNYPTLDTLEKLTQALEVTPNELLSGKLKTSSHMITKISEFLVKEEALNVELAYGQYDSPLDEEDWIAYELEKLRAYILEYVNADKRVASDLYPVKDFIQSLKFKKLLSRYDDYLCHDLFGETLSGHKVPNPYVKEVVENMIMDDTGKVHRSLEYPDHFD</sequence>